<dbReference type="EMBL" id="FZPA01000011">
    <property type="protein sequence ID" value="SNT08111.1"/>
    <property type="molecule type" value="Genomic_DNA"/>
</dbReference>
<keyword evidence="1" id="KW-1133">Transmembrane helix</keyword>
<sequence>MEQWEQLVTQGHVRAARWRKAAPFLFWGAVAAIILGVWLALSLPHSPPSTRVSEAKAAFADTQRRAVSQFIQGSGDRLSQPPQTAIQAPAPDAAHAAVTAALDALRRDGDLPATVTRLTADAFWRGDWQADRIQAVEDGRTILIGYYVDVANRSYQQPPQVRRIFGLIRRDDQGAWQHYCLAMQGALPCGSPAIDPTTIPETMRGLLPAAALEVQR</sequence>
<accession>A0A239JQG1</accession>
<gene>
    <name evidence="2" type="ORF">SAMN06295955_11123</name>
</gene>
<dbReference type="RefSeq" id="WP_141133995.1">
    <property type="nucleotide sequence ID" value="NZ_FZPA01000011.1"/>
</dbReference>
<keyword evidence="1" id="KW-0472">Membrane</keyword>
<evidence type="ECO:0000313" key="2">
    <source>
        <dbReference type="EMBL" id="SNT08111.1"/>
    </source>
</evidence>
<proteinExistence type="predicted"/>
<evidence type="ECO:0000256" key="1">
    <source>
        <dbReference type="SAM" id="Phobius"/>
    </source>
</evidence>
<dbReference type="AlphaFoldDB" id="A0A239JQG1"/>
<evidence type="ECO:0000313" key="3">
    <source>
        <dbReference type="Proteomes" id="UP000198339"/>
    </source>
</evidence>
<organism evidence="2 3">
    <name type="scientific">Sphingopyxis indica</name>
    <dbReference type="NCBI Taxonomy" id="436663"/>
    <lineage>
        <taxon>Bacteria</taxon>
        <taxon>Pseudomonadati</taxon>
        <taxon>Pseudomonadota</taxon>
        <taxon>Alphaproteobacteria</taxon>
        <taxon>Sphingomonadales</taxon>
        <taxon>Sphingomonadaceae</taxon>
        <taxon>Sphingopyxis</taxon>
    </lineage>
</organism>
<protein>
    <submittedName>
        <fullName evidence="2">Uncharacterized protein</fullName>
    </submittedName>
</protein>
<dbReference type="Proteomes" id="UP000198339">
    <property type="component" value="Unassembled WGS sequence"/>
</dbReference>
<dbReference type="OrthoDB" id="9889531at2"/>
<name>A0A239JQG1_9SPHN</name>
<keyword evidence="1" id="KW-0812">Transmembrane</keyword>
<keyword evidence="3" id="KW-1185">Reference proteome</keyword>
<feature type="transmembrane region" description="Helical" evidence="1">
    <location>
        <begin position="21"/>
        <end position="41"/>
    </location>
</feature>
<reference evidence="2 3" key="1">
    <citation type="submission" date="2017-06" db="EMBL/GenBank/DDBJ databases">
        <authorList>
            <person name="Kim H.J."/>
            <person name="Triplett B.A."/>
        </authorList>
    </citation>
    <scope>NUCLEOTIDE SEQUENCE [LARGE SCALE GENOMIC DNA]</scope>
    <source>
        <strain evidence="2 3">DS15</strain>
    </source>
</reference>